<name>A0A2P5CVJ4_TREOI</name>
<gene>
    <name evidence="1" type="ORF">TorRG33x02_272010</name>
</gene>
<feature type="non-terminal residue" evidence="1">
    <location>
        <position position="104"/>
    </location>
</feature>
<comment type="caution">
    <text evidence="1">The sequence shown here is derived from an EMBL/GenBank/DDBJ whole genome shotgun (WGS) entry which is preliminary data.</text>
</comment>
<evidence type="ECO:0000313" key="2">
    <source>
        <dbReference type="Proteomes" id="UP000237000"/>
    </source>
</evidence>
<dbReference type="EMBL" id="JXTC01000324">
    <property type="protein sequence ID" value="PON65001.1"/>
    <property type="molecule type" value="Genomic_DNA"/>
</dbReference>
<keyword evidence="2" id="KW-1185">Reference proteome</keyword>
<evidence type="ECO:0000313" key="1">
    <source>
        <dbReference type="EMBL" id="PON65001.1"/>
    </source>
</evidence>
<dbReference type="InParanoid" id="A0A2P5CVJ4"/>
<dbReference type="Proteomes" id="UP000237000">
    <property type="component" value="Unassembled WGS sequence"/>
</dbReference>
<proteinExistence type="predicted"/>
<dbReference type="AlphaFoldDB" id="A0A2P5CVJ4"/>
<reference evidence="2" key="1">
    <citation type="submission" date="2016-06" db="EMBL/GenBank/DDBJ databases">
        <title>Parallel loss of symbiosis genes in relatives of nitrogen-fixing non-legume Parasponia.</title>
        <authorList>
            <person name="Van Velzen R."/>
            <person name="Holmer R."/>
            <person name="Bu F."/>
            <person name="Rutten L."/>
            <person name="Van Zeijl A."/>
            <person name="Liu W."/>
            <person name="Santuari L."/>
            <person name="Cao Q."/>
            <person name="Sharma T."/>
            <person name="Shen D."/>
            <person name="Roswanjaya Y."/>
            <person name="Wardhani T."/>
            <person name="Kalhor M.S."/>
            <person name="Jansen J."/>
            <person name="Van den Hoogen J."/>
            <person name="Gungor B."/>
            <person name="Hartog M."/>
            <person name="Hontelez J."/>
            <person name="Verver J."/>
            <person name="Yang W.-C."/>
            <person name="Schijlen E."/>
            <person name="Repin R."/>
            <person name="Schilthuizen M."/>
            <person name="Schranz E."/>
            <person name="Heidstra R."/>
            <person name="Miyata K."/>
            <person name="Fedorova E."/>
            <person name="Kohlen W."/>
            <person name="Bisseling T."/>
            <person name="Smit S."/>
            <person name="Geurts R."/>
        </authorList>
    </citation>
    <scope>NUCLEOTIDE SEQUENCE [LARGE SCALE GENOMIC DNA]</scope>
    <source>
        <strain evidence="2">cv. RG33-2</strain>
    </source>
</reference>
<protein>
    <submittedName>
        <fullName evidence="1">Uncharacterized protein</fullName>
    </submittedName>
</protein>
<accession>A0A2P5CVJ4</accession>
<organism evidence="1 2">
    <name type="scientific">Trema orientale</name>
    <name type="common">Charcoal tree</name>
    <name type="synonym">Celtis orientalis</name>
    <dbReference type="NCBI Taxonomy" id="63057"/>
    <lineage>
        <taxon>Eukaryota</taxon>
        <taxon>Viridiplantae</taxon>
        <taxon>Streptophyta</taxon>
        <taxon>Embryophyta</taxon>
        <taxon>Tracheophyta</taxon>
        <taxon>Spermatophyta</taxon>
        <taxon>Magnoliopsida</taxon>
        <taxon>eudicotyledons</taxon>
        <taxon>Gunneridae</taxon>
        <taxon>Pentapetalae</taxon>
        <taxon>rosids</taxon>
        <taxon>fabids</taxon>
        <taxon>Rosales</taxon>
        <taxon>Cannabaceae</taxon>
        <taxon>Trema</taxon>
    </lineage>
</organism>
<dbReference type="OrthoDB" id="10416398at2759"/>
<sequence>MNLSHINVFLYSDPTVTASIALFCKSTSCSCGLTLSPMFSVSLNLLFFSFLSRVEGEKKNEMVISRNFFECDQVFGPHISTYTCCNCGKLNSFGGIRPCSGPYS</sequence>